<organism evidence="1 2">
    <name type="scientific">Ureibacillus suwonensis</name>
    <dbReference type="NCBI Taxonomy" id="313007"/>
    <lineage>
        <taxon>Bacteria</taxon>
        <taxon>Bacillati</taxon>
        <taxon>Bacillota</taxon>
        <taxon>Bacilli</taxon>
        <taxon>Bacillales</taxon>
        <taxon>Caryophanaceae</taxon>
        <taxon>Ureibacillus</taxon>
    </lineage>
</organism>
<accession>A0ABW0RA01</accession>
<dbReference type="RefSeq" id="WP_390309314.1">
    <property type="nucleotide sequence ID" value="NZ_JBHSNQ010000065.1"/>
</dbReference>
<protein>
    <submittedName>
        <fullName evidence="1">Uncharacterized protein</fullName>
    </submittedName>
</protein>
<sequence length="98" mass="11437">MLAVLTKRDDIVTAHMIYLSKLDDMGVSEKENEETIRFESPFKFNGEKVVGLVLPRVQNLKKGKKDLLELLVYFADIEKWKIEAMEEVKYDKINILFS</sequence>
<keyword evidence="2" id="KW-1185">Reference proteome</keyword>
<dbReference type="EMBL" id="JBHSNQ010000065">
    <property type="protein sequence ID" value="MFC5541619.1"/>
    <property type="molecule type" value="Genomic_DNA"/>
</dbReference>
<reference evidence="2" key="1">
    <citation type="journal article" date="2019" name="Int. J. Syst. Evol. Microbiol.">
        <title>The Global Catalogue of Microorganisms (GCM) 10K type strain sequencing project: providing services to taxonomists for standard genome sequencing and annotation.</title>
        <authorList>
            <consortium name="The Broad Institute Genomics Platform"/>
            <consortium name="The Broad Institute Genome Sequencing Center for Infectious Disease"/>
            <person name="Wu L."/>
            <person name="Ma J."/>
        </authorList>
    </citation>
    <scope>NUCLEOTIDE SEQUENCE [LARGE SCALE GENOMIC DNA]</scope>
    <source>
        <strain evidence="2">CCUG 56331</strain>
    </source>
</reference>
<evidence type="ECO:0000313" key="2">
    <source>
        <dbReference type="Proteomes" id="UP001595978"/>
    </source>
</evidence>
<comment type="caution">
    <text evidence="1">The sequence shown here is derived from an EMBL/GenBank/DDBJ whole genome shotgun (WGS) entry which is preliminary data.</text>
</comment>
<name>A0ABW0RA01_9BACL</name>
<proteinExistence type="predicted"/>
<gene>
    <name evidence="1" type="ORF">ACFPOH_07570</name>
</gene>
<evidence type="ECO:0000313" key="1">
    <source>
        <dbReference type="EMBL" id="MFC5541619.1"/>
    </source>
</evidence>
<dbReference type="Proteomes" id="UP001595978">
    <property type="component" value="Unassembled WGS sequence"/>
</dbReference>